<feature type="transmembrane region" description="Helical" evidence="6">
    <location>
        <begin position="35"/>
        <end position="56"/>
    </location>
</feature>
<dbReference type="Pfam" id="PF01594">
    <property type="entry name" value="AI-2E_transport"/>
    <property type="match status" value="1"/>
</dbReference>
<keyword evidence="3 6" id="KW-0812">Transmembrane</keyword>
<evidence type="ECO:0000256" key="2">
    <source>
        <dbReference type="ARBA" id="ARBA00009773"/>
    </source>
</evidence>
<dbReference type="STRING" id="1547283.A9C19_05765"/>
<proteinExistence type="inferred from homology"/>
<feature type="transmembrane region" description="Helical" evidence="6">
    <location>
        <begin position="9"/>
        <end position="29"/>
    </location>
</feature>
<dbReference type="GO" id="GO:0055085">
    <property type="term" value="P:transmembrane transport"/>
    <property type="evidence" value="ECO:0007669"/>
    <property type="project" value="TreeGrafter"/>
</dbReference>
<feature type="transmembrane region" description="Helical" evidence="6">
    <location>
        <begin position="220"/>
        <end position="237"/>
    </location>
</feature>
<feature type="transmembrane region" description="Helical" evidence="6">
    <location>
        <begin position="161"/>
        <end position="179"/>
    </location>
</feature>
<evidence type="ECO:0000256" key="1">
    <source>
        <dbReference type="ARBA" id="ARBA00004141"/>
    </source>
</evidence>
<evidence type="ECO:0000256" key="5">
    <source>
        <dbReference type="ARBA" id="ARBA00023136"/>
    </source>
</evidence>
<keyword evidence="5 6" id="KW-0472">Membrane</keyword>
<organism evidence="7 8">
    <name type="scientific">Bacillus weihaiensis</name>
    <dbReference type="NCBI Taxonomy" id="1547283"/>
    <lineage>
        <taxon>Bacteria</taxon>
        <taxon>Bacillati</taxon>
        <taxon>Bacillota</taxon>
        <taxon>Bacilli</taxon>
        <taxon>Bacillales</taxon>
        <taxon>Bacillaceae</taxon>
        <taxon>Bacillus</taxon>
    </lineage>
</organism>
<gene>
    <name evidence="7" type="ORF">A9C19_05765</name>
</gene>
<evidence type="ECO:0000313" key="7">
    <source>
        <dbReference type="EMBL" id="APH04287.1"/>
    </source>
</evidence>
<dbReference type="AlphaFoldDB" id="A0A1L3MPK9"/>
<evidence type="ECO:0000256" key="3">
    <source>
        <dbReference type="ARBA" id="ARBA00022692"/>
    </source>
</evidence>
<dbReference type="EMBL" id="CP016020">
    <property type="protein sequence ID" value="APH04287.1"/>
    <property type="molecule type" value="Genomic_DNA"/>
</dbReference>
<feature type="transmembrane region" description="Helical" evidence="6">
    <location>
        <begin position="68"/>
        <end position="90"/>
    </location>
</feature>
<reference evidence="7 8" key="1">
    <citation type="journal article" date="2016" name="Sci. Rep.">
        <title>Complete genome sequence and transcriptomic analysis of a novel marine strain Bacillus weihaiensis reveals the mechanism of brown algae degradation.</title>
        <authorList>
            <person name="Zhu Y."/>
            <person name="Chen P."/>
            <person name="Bao Y."/>
            <person name="Men Y."/>
            <person name="Zeng Y."/>
            <person name="Yang J."/>
            <person name="Sun J."/>
            <person name="Sun Y."/>
        </authorList>
    </citation>
    <scope>NUCLEOTIDE SEQUENCE [LARGE SCALE GENOMIC DNA]</scope>
    <source>
        <strain evidence="7 8">Alg07</strain>
    </source>
</reference>
<dbReference type="Proteomes" id="UP000181936">
    <property type="component" value="Chromosome"/>
</dbReference>
<comment type="subcellular location">
    <subcellularLocation>
        <location evidence="1">Membrane</location>
        <topology evidence="1">Multi-pass membrane protein</topology>
    </subcellularLocation>
</comment>
<dbReference type="InterPro" id="IPR002549">
    <property type="entry name" value="AI-2E-like"/>
</dbReference>
<dbReference type="OrthoDB" id="9793390at2"/>
<accession>A0A1L3MPK9</accession>
<keyword evidence="4 6" id="KW-1133">Transmembrane helix</keyword>
<keyword evidence="8" id="KW-1185">Reference proteome</keyword>
<dbReference type="KEGG" id="bwh:A9C19_05765"/>
<evidence type="ECO:0000256" key="6">
    <source>
        <dbReference type="SAM" id="Phobius"/>
    </source>
</evidence>
<dbReference type="PANTHER" id="PTHR21716:SF15">
    <property type="entry name" value="TRANSPORT PROTEIN YRRI-RELATED"/>
    <property type="match status" value="1"/>
</dbReference>
<comment type="similarity">
    <text evidence="2">Belongs to the autoinducer-2 exporter (AI-2E) (TC 2.A.86) family.</text>
</comment>
<evidence type="ECO:0000256" key="4">
    <source>
        <dbReference type="ARBA" id="ARBA00022989"/>
    </source>
</evidence>
<feature type="transmembrane region" description="Helical" evidence="6">
    <location>
        <begin position="310"/>
        <end position="343"/>
    </location>
</feature>
<feature type="transmembrane region" description="Helical" evidence="6">
    <location>
        <begin position="243"/>
        <end position="272"/>
    </location>
</feature>
<sequence length="356" mass="40606">MRDRHIKWLLRISITLLGLLTIYVFFKLYSIWEPFYLIAKAILIPFLIGAFITYLLHPVIEKLHSTGVPRTISILIIYFLFFGLIGYGIYRGIPVLVNQLRDLSENFPKLSMSYTNWVESIHDQTDRWPVGVNERIDTMFQKTEEWLALTIENVINSLKGIFDYILLLAIIPFLVFYMLKDFDQLKKAGWYLTPRKWRNEAIQFLKDIDHSLGNYIRGQLFVCFIIGLLAFVSLWFFGIKYPLILGLLIGITNIIPYFGPIIGAIPAVIIAATMSTKTVIIVIIIIMALQFIEGNILGPLVVGKSLHMHPIIIMLALLAGGEIAGILGLMLAVPIIVILRVMLVHAVSLRRQQSQH</sequence>
<feature type="transmembrane region" description="Helical" evidence="6">
    <location>
        <begin position="279"/>
        <end position="298"/>
    </location>
</feature>
<dbReference type="RefSeq" id="WP_072579080.1">
    <property type="nucleotide sequence ID" value="NZ_CP016020.1"/>
</dbReference>
<dbReference type="GO" id="GO:0016020">
    <property type="term" value="C:membrane"/>
    <property type="evidence" value="ECO:0007669"/>
    <property type="project" value="UniProtKB-SubCell"/>
</dbReference>
<name>A0A1L3MPK9_9BACI</name>
<evidence type="ECO:0000313" key="8">
    <source>
        <dbReference type="Proteomes" id="UP000181936"/>
    </source>
</evidence>
<dbReference type="PANTHER" id="PTHR21716">
    <property type="entry name" value="TRANSMEMBRANE PROTEIN"/>
    <property type="match status" value="1"/>
</dbReference>
<protein>
    <submittedName>
        <fullName evidence="7">AI-2E family transporter</fullName>
    </submittedName>
</protein>